<dbReference type="SUPFAM" id="SSF46689">
    <property type="entry name" value="Homeodomain-like"/>
    <property type="match status" value="1"/>
</dbReference>
<sequence length="283" mass="31457">MDPIGKALWFIEIELCNELTLDRIAATCELSRFGLSRMFAIGTGWPVMRYVRARRLTRAARMLAEGAPDILSVALDNGYGSHEAFTRAFHDLFGVTPDELRSRRVLTDLPVVEPIRMKELKEVDLPAPRFETRGAFVIAGLSGRFTFETNEGIPALWQSFCPHIGHVPGQVGGITYGLCCNPGEDSSFEYVAGVEVRAGADLPASFRSIKVDPQRYAVFVHKGHVSTLHQTFYNIFNHWLPASDLAAAEAPEFERYSEDFDPIAGKGTVEVWVPVKDKASTHE</sequence>
<dbReference type="GO" id="GO:0003700">
    <property type="term" value="F:DNA-binding transcription factor activity"/>
    <property type="evidence" value="ECO:0007669"/>
    <property type="project" value="InterPro"/>
</dbReference>
<reference evidence="5 6" key="1">
    <citation type="submission" date="2016-10" db="EMBL/GenBank/DDBJ databases">
        <authorList>
            <person name="de Groot N.N."/>
        </authorList>
    </citation>
    <scope>NUCLEOTIDE SEQUENCE [LARGE SCALE GENOMIC DNA]</scope>
    <source>
        <strain evidence="5 6">LMG 2247</strain>
    </source>
</reference>
<dbReference type="SMART" id="SM00871">
    <property type="entry name" value="AraC_E_bind"/>
    <property type="match status" value="1"/>
</dbReference>
<dbReference type="EMBL" id="FNCJ01000033">
    <property type="protein sequence ID" value="SDI75736.1"/>
    <property type="molecule type" value="Genomic_DNA"/>
</dbReference>
<keyword evidence="1" id="KW-0805">Transcription regulation</keyword>
<dbReference type="Pfam" id="PF12833">
    <property type="entry name" value="HTH_18"/>
    <property type="match status" value="1"/>
</dbReference>
<dbReference type="PROSITE" id="PS01124">
    <property type="entry name" value="HTH_ARAC_FAMILY_2"/>
    <property type="match status" value="1"/>
</dbReference>
<dbReference type="InterPro" id="IPR009057">
    <property type="entry name" value="Homeodomain-like_sf"/>
</dbReference>
<evidence type="ECO:0000256" key="3">
    <source>
        <dbReference type="ARBA" id="ARBA00023163"/>
    </source>
</evidence>
<feature type="domain" description="HTH araC/xylS-type" evidence="4">
    <location>
        <begin position="5"/>
        <end position="103"/>
    </location>
</feature>
<dbReference type="InterPro" id="IPR011256">
    <property type="entry name" value="Reg_factor_effector_dom_sf"/>
</dbReference>
<dbReference type="GO" id="GO:0043565">
    <property type="term" value="F:sequence-specific DNA binding"/>
    <property type="evidence" value="ECO:0007669"/>
    <property type="project" value="InterPro"/>
</dbReference>
<gene>
    <name evidence="5" type="ORF">SAMN05216466_13333</name>
</gene>
<protein>
    <submittedName>
        <fullName evidence="5">Transcriptional regulator, AraC family</fullName>
    </submittedName>
</protein>
<proteinExistence type="predicted"/>
<evidence type="ECO:0000313" key="6">
    <source>
        <dbReference type="Proteomes" id="UP000199706"/>
    </source>
</evidence>
<dbReference type="Proteomes" id="UP000199706">
    <property type="component" value="Unassembled WGS sequence"/>
</dbReference>
<dbReference type="InterPro" id="IPR029442">
    <property type="entry name" value="GyrI-like"/>
</dbReference>
<dbReference type="AlphaFoldDB" id="A0A1G8N6M2"/>
<dbReference type="SMART" id="SM00342">
    <property type="entry name" value="HTH_ARAC"/>
    <property type="match status" value="1"/>
</dbReference>
<dbReference type="Pfam" id="PF06445">
    <property type="entry name" value="GyrI-like"/>
    <property type="match status" value="1"/>
</dbReference>
<dbReference type="Gene3D" id="1.10.10.60">
    <property type="entry name" value="Homeodomain-like"/>
    <property type="match status" value="2"/>
</dbReference>
<keyword evidence="2" id="KW-0238">DNA-binding</keyword>
<dbReference type="RefSeq" id="WP_090695738.1">
    <property type="nucleotide sequence ID" value="NZ_CADERL010000015.1"/>
</dbReference>
<organism evidence="5 6">
    <name type="scientific">Paraburkholderia phenazinium</name>
    <dbReference type="NCBI Taxonomy" id="60549"/>
    <lineage>
        <taxon>Bacteria</taxon>
        <taxon>Pseudomonadati</taxon>
        <taxon>Pseudomonadota</taxon>
        <taxon>Betaproteobacteria</taxon>
        <taxon>Burkholderiales</taxon>
        <taxon>Burkholderiaceae</taxon>
        <taxon>Paraburkholderia</taxon>
    </lineage>
</organism>
<dbReference type="InterPro" id="IPR018060">
    <property type="entry name" value="HTH_AraC"/>
</dbReference>
<accession>A0A1G8N6M2</accession>
<dbReference type="SUPFAM" id="SSF55136">
    <property type="entry name" value="Probable bacterial effector-binding domain"/>
    <property type="match status" value="1"/>
</dbReference>
<evidence type="ECO:0000256" key="1">
    <source>
        <dbReference type="ARBA" id="ARBA00023015"/>
    </source>
</evidence>
<name>A0A1G8N6M2_9BURK</name>
<dbReference type="PANTHER" id="PTHR47504:SF5">
    <property type="entry name" value="RIGHT ORIGIN-BINDING PROTEIN"/>
    <property type="match status" value="1"/>
</dbReference>
<dbReference type="InterPro" id="IPR010499">
    <property type="entry name" value="AraC_E-bd"/>
</dbReference>
<keyword evidence="3" id="KW-0804">Transcription</keyword>
<dbReference type="PANTHER" id="PTHR47504">
    <property type="entry name" value="RIGHT ORIGIN-BINDING PROTEIN"/>
    <property type="match status" value="1"/>
</dbReference>
<dbReference type="OrthoDB" id="282744at2"/>
<evidence type="ECO:0000259" key="4">
    <source>
        <dbReference type="PROSITE" id="PS01124"/>
    </source>
</evidence>
<dbReference type="InterPro" id="IPR050959">
    <property type="entry name" value="MarA-like"/>
</dbReference>
<evidence type="ECO:0000313" key="5">
    <source>
        <dbReference type="EMBL" id="SDI75736.1"/>
    </source>
</evidence>
<dbReference type="Gene3D" id="3.20.80.10">
    <property type="entry name" value="Regulatory factor, effector binding domain"/>
    <property type="match status" value="1"/>
</dbReference>
<evidence type="ECO:0000256" key="2">
    <source>
        <dbReference type="ARBA" id="ARBA00023125"/>
    </source>
</evidence>